<evidence type="ECO:0000313" key="1">
    <source>
        <dbReference type="EMBL" id="PZT48491.1"/>
    </source>
</evidence>
<dbReference type="Proteomes" id="UP000249746">
    <property type="component" value="Unassembled WGS sequence"/>
</dbReference>
<dbReference type="RefSeq" id="WP_111229519.1">
    <property type="nucleotide sequence ID" value="NZ_NBIU01000007.1"/>
</dbReference>
<evidence type="ECO:0000313" key="2">
    <source>
        <dbReference type="Proteomes" id="UP000249746"/>
    </source>
</evidence>
<reference evidence="1 2" key="1">
    <citation type="submission" date="2017-03" db="EMBL/GenBank/DDBJ databases">
        <title>Genomic and clinical evidence uncovers the enterohepatic species Helicobacter valdiviensis as a potential human intestinal pathogen.</title>
        <authorList>
            <person name="Fresia P."/>
            <person name="Jara R."/>
            <person name="Sierra R."/>
            <person name="Ferres I."/>
            <person name="Greif G."/>
            <person name="Iraola G."/>
            <person name="Collado L."/>
        </authorList>
    </citation>
    <scope>NUCLEOTIDE SEQUENCE [LARGE SCALE GENOMIC DNA]</scope>
    <source>
        <strain evidence="1 2">WBE14</strain>
    </source>
</reference>
<dbReference type="EMBL" id="NBIU01000007">
    <property type="protein sequence ID" value="PZT48491.1"/>
    <property type="molecule type" value="Genomic_DNA"/>
</dbReference>
<protein>
    <submittedName>
        <fullName evidence="1">Uncharacterized protein</fullName>
    </submittedName>
</protein>
<gene>
    <name evidence="1" type="ORF">B6S12_03955</name>
</gene>
<proteinExistence type="predicted"/>
<comment type="caution">
    <text evidence="1">The sequence shown here is derived from an EMBL/GenBank/DDBJ whole genome shotgun (WGS) entry which is preliminary data.</text>
</comment>
<accession>A0A2W6MX50</accession>
<name>A0A2W6MX50_9HELI</name>
<organism evidence="1 2">
    <name type="scientific">Helicobacter valdiviensis</name>
    <dbReference type="NCBI Taxonomy" id="1458358"/>
    <lineage>
        <taxon>Bacteria</taxon>
        <taxon>Pseudomonadati</taxon>
        <taxon>Campylobacterota</taxon>
        <taxon>Epsilonproteobacteria</taxon>
        <taxon>Campylobacterales</taxon>
        <taxon>Helicobacteraceae</taxon>
        <taxon>Helicobacter</taxon>
    </lineage>
</organism>
<dbReference type="AlphaFoldDB" id="A0A2W6MX50"/>
<sequence>MKNQLEAAKIKGIDSKKISYFQDKYEKNLKFLESLKEVRDSGNLTYENLLKKEGLIKSNKESKIEIIK</sequence>
<keyword evidence="2" id="KW-1185">Reference proteome</keyword>